<protein>
    <submittedName>
        <fullName evidence="1">Uncharacterized protein</fullName>
    </submittedName>
</protein>
<dbReference type="EMBL" id="JH930478">
    <property type="protein sequence ID" value="EKM50590.1"/>
    <property type="molecule type" value="Genomic_DNA"/>
</dbReference>
<dbReference type="RefSeq" id="XP_007400860.1">
    <property type="nucleotide sequence ID" value="XM_007400798.1"/>
</dbReference>
<dbReference type="HOGENOM" id="CLU_2386901_0_0_1"/>
<dbReference type="InParanoid" id="K5VUU5"/>
<dbReference type="KEGG" id="pco:PHACADRAFT_200535"/>
<dbReference type="Proteomes" id="UP000008370">
    <property type="component" value="Unassembled WGS sequence"/>
</dbReference>
<gene>
    <name evidence="1" type="ORF">PHACADRAFT_200535</name>
</gene>
<evidence type="ECO:0000313" key="2">
    <source>
        <dbReference type="Proteomes" id="UP000008370"/>
    </source>
</evidence>
<sequence>MQVPELVGSCCSSLQVPPPSPLKPIFPPVIELPHQWNTRSLSPHFSHDAAAAAAFKALFILPVLTGAGTSIAAVQSKSPLLTLMLAHLLLTQLP</sequence>
<keyword evidence="2" id="KW-1185">Reference proteome</keyword>
<name>K5VUU5_PHACS</name>
<dbReference type="AlphaFoldDB" id="K5VUU5"/>
<dbReference type="GeneID" id="18911518"/>
<accession>K5VUU5</accession>
<organism evidence="1 2">
    <name type="scientific">Phanerochaete carnosa (strain HHB-10118-sp)</name>
    <name type="common">White-rot fungus</name>
    <name type="synonym">Peniophora carnosa</name>
    <dbReference type="NCBI Taxonomy" id="650164"/>
    <lineage>
        <taxon>Eukaryota</taxon>
        <taxon>Fungi</taxon>
        <taxon>Dikarya</taxon>
        <taxon>Basidiomycota</taxon>
        <taxon>Agaricomycotina</taxon>
        <taxon>Agaricomycetes</taxon>
        <taxon>Polyporales</taxon>
        <taxon>Phanerochaetaceae</taxon>
        <taxon>Phanerochaete</taxon>
    </lineage>
</organism>
<proteinExistence type="predicted"/>
<evidence type="ECO:0000313" key="1">
    <source>
        <dbReference type="EMBL" id="EKM50590.1"/>
    </source>
</evidence>
<reference evidence="1 2" key="1">
    <citation type="journal article" date="2012" name="BMC Genomics">
        <title>Comparative genomics of the white-rot fungi, Phanerochaete carnosa and P. chrysosporium, to elucidate the genetic basis of the distinct wood types they colonize.</title>
        <authorList>
            <person name="Suzuki H."/>
            <person name="MacDonald J."/>
            <person name="Syed K."/>
            <person name="Salamov A."/>
            <person name="Hori C."/>
            <person name="Aerts A."/>
            <person name="Henrissat B."/>
            <person name="Wiebenga A."/>
            <person name="vanKuyk P.A."/>
            <person name="Barry K."/>
            <person name="Lindquist E."/>
            <person name="LaButti K."/>
            <person name="Lapidus A."/>
            <person name="Lucas S."/>
            <person name="Coutinho P."/>
            <person name="Gong Y."/>
            <person name="Samejima M."/>
            <person name="Mahadevan R."/>
            <person name="Abou-Zaid M."/>
            <person name="de Vries R.P."/>
            <person name="Igarashi K."/>
            <person name="Yadav J.S."/>
            <person name="Grigoriev I.V."/>
            <person name="Master E.R."/>
        </authorList>
    </citation>
    <scope>NUCLEOTIDE SEQUENCE [LARGE SCALE GENOMIC DNA]</scope>
    <source>
        <strain evidence="1 2">HHB-10118-sp</strain>
    </source>
</reference>